<keyword evidence="6" id="KW-1185">Reference proteome</keyword>
<proteinExistence type="inferred from homology"/>
<comment type="subcellular location">
    <subcellularLocation>
        <location evidence="1">Cell outer membrane</location>
        <topology evidence="1">Multi-pass membrane protein</topology>
    </subcellularLocation>
</comment>
<dbReference type="InterPro" id="IPR023997">
    <property type="entry name" value="TonB-dep_OMP_SusC/RagA_CS"/>
</dbReference>
<dbReference type="SUPFAM" id="SSF49464">
    <property type="entry name" value="Carboxypeptidase regulatory domain-like"/>
    <property type="match status" value="1"/>
</dbReference>
<dbReference type="EMBL" id="FOAF01000004">
    <property type="protein sequence ID" value="SEL85789.1"/>
    <property type="molecule type" value="Genomic_DNA"/>
</dbReference>
<keyword evidence="2" id="KW-0798">TonB box</keyword>
<evidence type="ECO:0000259" key="4">
    <source>
        <dbReference type="Pfam" id="PF07715"/>
    </source>
</evidence>
<dbReference type="InterPro" id="IPR008969">
    <property type="entry name" value="CarboxyPept-like_regulatory"/>
</dbReference>
<keyword evidence="1" id="KW-1134">Transmembrane beta strand</keyword>
<evidence type="ECO:0000256" key="2">
    <source>
        <dbReference type="RuleBase" id="RU003357"/>
    </source>
</evidence>
<sequence length="1076" mass="119624">MREPKVYYFRYGSLLFISLLLLSVRLVAAQNIQVTGIVRDAHGPVPGVSIKEKSSGKALGQTGDQGTFKIEATKEATLIFSFIGYQSKEVSLRALTPNDQGTYVLKVELFPDEANNLEEVVVVGFGTQRKVNLTGAVGTVSAKDLEARPVQNVTQALQGVLPGLNISTQGLGGTLNAGRSVNIRGTGTISGFSSGSPLVLIDGSEGSLDALNPQDIENISVLKDAASSAVYGSRAPFGVILVTTKKGASGAARINYNNSFRWSTPVLLLKMMNSYEFANYWNDADYNGGGSGQKFAPTVVQKMKDYIDGLLDPNDVAVARPDGKWDYDNTYGNVDWMKEYYRDWAPTNEHNLSISGGSDKWTYYLSGNFLNQGGFMRYGTDKFNRYGITAKISGQLSNNLSVEYMNRLIRTNYGRPTSMTDGFYDNVMRRARPNRALYDPNGFYMSDINYVDALQNGGRRTDEQDYITQQLRMTYTPVKNLNVIGELNYRTETQFVHEDAFKVYSRNADGVGQYVSLLSPANDYVYEYARKLYFFNPNVYANYTKSINDHNFKLMTGFQSEWTSTKNFNAQRMDLITTELPVLGLTGNPVPTVSGGLDKWSTAGFFGRINYDYKGKYLLEGNLRYDGSSRFRRDERWNWFPSVSAGWNIAQEDFFQPLANTVQMLKLRVSYGKLGNQNTLDNWNPEYYPTYQTIPTGTANGGWLVDGARPNTSSAPGLISTMLTWEKIRNWNAGLDWQALNSRLSGSFDYYLRYTDDGLGRGQTLPATLGTGVPLINNIDIVTKGFEFTLAWDDKIGEVSYGAKLNLSDSRTKVLNFYNLTNDIGNYIAGQYIDNIWGYHTIGIARTQEEMDGHLASLPNGGQTAISGGAWEAGDIMYADLNGDGKVDGGANSLTNPGDRTIIGSSTPRYAIGMNFNASWKGFDISMFWQGILKRDWAPSGMVFWGTTGAGDFWSTALKEHLDYFRADENHPLGQNLDAYYPRPLFNGKNQQAQTGYLLDASYIRLKNFQLGYTLPNSLIRNIKMSNVRLFVSGENLLTFTKLNDTLDPESIGIGRQGGTVYPLQKVFSFGINANF</sequence>
<evidence type="ECO:0000313" key="5">
    <source>
        <dbReference type="EMBL" id="SEL85789.1"/>
    </source>
</evidence>
<dbReference type="RefSeq" id="WP_093326891.1">
    <property type="nucleotide sequence ID" value="NZ_FOAF01000004.1"/>
</dbReference>
<evidence type="ECO:0000313" key="6">
    <source>
        <dbReference type="Proteomes" id="UP000199421"/>
    </source>
</evidence>
<dbReference type="AlphaFoldDB" id="A0A1H7TMU0"/>
<dbReference type="PROSITE" id="PS52016">
    <property type="entry name" value="TONB_DEPENDENT_REC_3"/>
    <property type="match status" value="1"/>
</dbReference>
<dbReference type="Proteomes" id="UP000199421">
    <property type="component" value="Unassembled WGS sequence"/>
</dbReference>
<dbReference type="GO" id="GO:0009279">
    <property type="term" value="C:cell outer membrane"/>
    <property type="evidence" value="ECO:0007669"/>
    <property type="project" value="UniProtKB-SubCell"/>
</dbReference>
<protein>
    <submittedName>
        <fullName evidence="5">TonB-linked outer membrane protein, SusC/RagA family</fullName>
    </submittedName>
</protein>
<keyword evidence="1" id="KW-0812">Transmembrane</keyword>
<dbReference type="NCBIfam" id="TIGR04056">
    <property type="entry name" value="OMP_RagA_SusC"/>
    <property type="match status" value="1"/>
</dbReference>
<dbReference type="Gene3D" id="2.170.130.10">
    <property type="entry name" value="TonB-dependent receptor, plug domain"/>
    <property type="match status" value="1"/>
</dbReference>
<dbReference type="Pfam" id="PF07715">
    <property type="entry name" value="Plug"/>
    <property type="match status" value="1"/>
</dbReference>
<dbReference type="InterPro" id="IPR012910">
    <property type="entry name" value="Plug_dom"/>
</dbReference>
<accession>A0A1H7TMU0</accession>
<dbReference type="InterPro" id="IPR000531">
    <property type="entry name" value="Beta-barrel_TonB"/>
</dbReference>
<keyword evidence="1 2" id="KW-0472">Membrane</keyword>
<dbReference type="SUPFAM" id="SSF56935">
    <property type="entry name" value="Porins"/>
    <property type="match status" value="1"/>
</dbReference>
<organism evidence="5 6">
    <name type="scientific">Olivibacter domesticus</name>
    <name type="common">Pseudosphingobacterium domesticum</name>
    <dbReference type="NCBI Taxonomy" id="407022"/>
    <lineage>
        <taxon>Bacteria</taxon>
        <taxon>Pseudomonadati</taxon>
        <taxon>Bacteroidota</taxon>
        <taxon>Sphingobacteriia</taxon>
        <taxon>Sphingobacteriales</taxon>
        <taxon>Sphingobacteriaceae</taxon>
        <taxon>Olivibacter</taxon>
    </lineage>
</organism>
<dbReference type="Pfam" id="PF00593">
    <property type="entry name" value="TonB_dep_Rec_b-barrel"/>
    <property type="match status" value="1"/>
</dbReference>
<dbReference type="NCBIfam" id="TIGR04057">
    <property type="entry name" value="SusC_RagA_signa"/>
    <property type="match status" value="1"/>
</dbReference>
<keyword evidence="1" id="KW-0998">Cell outer membrane</keyword>
<keyword evidence="1" id="KW-0813">Transport</keyword>
<feature type="domain" description="TonB-dependent receptor plug" evidence="4">
    <location>
        <begin position="131"/>
        <end position="239"/>
    </location>
</feature>
<dbReference type="InterPro" id="IPR023996">
    <property type="entry name" value="TonB-dep_OMP_SusC/RagA"/>
</dbReference>
<gene>
    <name evidence="5" type="ORF">SAMN05661044_03592</name>
</gene>
<evidence type="ECO:0000259" key="3">
    <source>
        <dbReference type="Pfam" id="PF00593"/>
    </source>
</evidence>
<comment type="similarity">
    <text evidence="1 2">Belongs to the TonB-dependent receptor family.</text>
</comment>
<dbReference type="Pfam" id="PF13715">
    <property type="entry name" value="CarbopepD_reg_2"/>
    <property type="match status" value="1"/>
</dbReference>
<reference evidence="6" key="1">
    <citation type="submission" date="2016-10" db="EMBL/GenBank/DDBJ databases">
        <authorList>
            <person name="Varghese N."/>
            <person name="Submissions S."/>
        </authorList>
    </citation>
    <scope>NUCLEOTIDE SEQUENCE [LARGE SCALE GENOMIC DNA]</scope>
    <source>
        <strain evidence="6">DSM 18733</strain>
    </source>
</reference>
<dbReference type="InterPro" id="IPR037066">
    <property type="entry name" value="Plug_dom_sf"/>
</dbReference>
<evidence type="ECO:0000256" key="1">
    <source>
        <dbReference type="PROSITE-ProRule" id="PRU01360"/>
    </source>
</evidence>
<name>A0A1H7TMU0_OLID1</name>
<dbReference type="OrthoDB" id="604358at2"/>
<dbReference type="STRING" id="407022.SAMN05661044_03592"/>
<dbReference type="InterPro" id="IPR039426">
    <property type="entry name" value="TonB-dep_rcpt-like"/>
</dbReference>
<feature type="domain" description="TonB-dependent receptor-like beta-barrel" evidence="3">
    <location>
        <begin position="438"/>
        <end position="920"/>
    </location>
</feature>